<dbReference type="RefSeq" id="WP_209557109.1">
    <property type="nucleotide sequence ID" value="NZ_JAEDXU010000003.1"/>
</dbReference>
<dbReference type="EMBL" id="JAEDXU010000003">
    <property type="protein sequence ID" value="MBP1046296.1"/>
    <property type="molecule type" value="Genomic_DNA"/>
</dbReference>
<dbReference type="Proteomes" id="UP000673375">
    <property type="component" value="Unassembled WGS sequence"/>
</dbReference>
<sequence length="68" mass="7522">MKTKAIAGIVGAVICLGMVSQVVEGSIDKEAAKEYLTENVKEQDEEDSPINFEIGDKEERSFLEWVGF</sequence>
<proteinExistence type="predicted"/>
<organism evidence="1 2">
    <name type="scientific">Enterococcus larvae</name>
    <dbReference type="NCBI Taxonomy" id="2794352"/>
    <lineage>
        <taxon>Bacteria</taxon>
        <taxon>Bacillati</taxon>
        <taxon>Bacillota</taxon>
        <taxon>Bacilli</taxon>
        <taxon>Lactobacillales</taxon>
        <taxon>Enterococcaceae</taxon>
        <taxon>Enterococcus</taxon>
    </lineage>
</organism>
<accession>A0ABS4CIB2</accession>
<evidence type="ECO:0000313" key="1">
    <source>
        <dbReference type="EMBL" id="MBP1046296.1"/>
    </source>
</evidence>
<name>A0ABS4CIB2_9ENTE</name>
<reference evidence="1 2" key="1">
    <citation type="submission" date="2020-12" db="EMBL/GenBank/DDBJ databases">
        <title>Vagococcus allomyrinae sp. nov. and Enterococcus lavae sp. nov., isolated from the larvae of Allomyrina dichotoma.</title>
        <authorList>
            <person name="Lee S.D."/>
        </authorList>
    </citation>
    <scope>NUCLEOTIDE SEQUENCE [LARGE SCALE GENOMIC DNA]</scope>
    <source>
        <strain evidence="1 2">BWM-S5</strain>
    </source>
</reference>
<keyword evidence="2" id="KW-1185">Reference proteome</keyword>
<evidence type="ECO:0000313" key="2">
    <source>
        <dbReference type="Proteomes" id="UP000673375"/>
    </source>
</evidence>
<protein>
    <submittedName>
        <fullName evidence="1">Uncharacterized protein</fullName>
    </submittedName>
</protein>
<comment type="caution">
    <text evidence="1">The sequence shown here is derived from an EMBL/GenBank/DDBJ whole genome shotgun (WGS) entry which is preliminary data.</text>
</comment>
<gene>
    <name evidence="1" type="ORF">I6N96_08365</name>
</gene>